<dbReference type="Pfam" id="PF02585">
    <property type="entry name" value="PIG-L"/>
    <property type="match status" value="1"/>
</dbReference>
<name>A0AAW9S6H6_9BACT</name>
<comment type="caution">
    <text evidence="1">The sequence shown here is derived from an EMBL/GenBank/DDBJ whole genome shotgun (WGS) entry which is preliminary data.</text>
</comment>
<dbReference type="InterPro" id="IPR023842">
    <property type="entry name" value="Bacillithiol_biosynth_BshB1"/>
</dbReference>
<organism evidence="1 2">
    <name type="scientific">Rapidithrix thailandica</name>
    <dbReference type="NCBI Taxonomy" id="413964"/>
    <lineage>
        <taxon>Bacteria</taxon>
        <taxon>Pseudomonadati</taxon>
        <taxon>Bacteroidota</taxon>
        <taxon>Cytophagia</taxon>
        <taxon>Cytophagales</taxon>
        <taxon>Flammeovirgaceae</taxon>
        <taxon>Rapidithrix</taxon>
    </lineage>
</organism>
<keyword evidence="2" id="KW-1185">Reference proteome</keyword>
<dbReference type="EMBL" id="JBDKWZ010000001">
    <property type="protein sequence ID" value="MEN7546381.1"/>
    <property type="molecule type" value="Genomic_DNA"/>
</dbReference>
<proteinExistence type="predicted"/>
<dbReference type="InterPro" id="IPR003737">
    <property type="entry name" value="GlcNAc_PI_deacetylase-related"/>
</dbReference>
<dbReference type="PANTHER" id="PTHR12993">
    <property type="entry name" value="N-ACETYLGLUCOSAMINYL-PHOSPHATIDYLINOSITOL DE-N-ACETYLASE-RELATED"/>
    <property type="match status" value="1"/>
</dbReference>
<dbReference type="PANTHER" id="PTHR12993:SF30">
    <property type="entry name" value="N-ACETYL-ALPHA-D-GLUCOSAMINYL L-MALATE DEACETYLASE 1"/>
    <property type="match status" value="1"/>
</dbReference>
<dbReference type="AlphaFoldDB" id="A0AAW9S6H6"/>
<dbReference type="GO" id="GO:0016811">
    <property type="term" value="F:hydrolase activity, acting on carbon-nitrogen (but not peptide) bonds, in linear amides"/>
    <property type="evidence" value="ECO:0007669"/>
    <property type="project" value="TreeGrafter"/>
</dbReference>
<dbReference type="Gene3D" id="3.40.50.10320">
    <property type="entry name" value="LmbE-like"/>
    <property type="match status" value="1"/>
</dbReference>
<dbReference type="SUPFAM" id="SSF102588">
    <property type="entry name" value="LmbE-like"/>
    <property type="match status" value="1"/>
</dbReference>
<dbReference type="GO" id="GO:0071793">
    <property type="term" value="P:bacillithiol biosynthetic process"/>
    <property type="evidence" value="ECO:0007669"/>
    <property type="project" value="InterPro"/>
</dbReference>
<dbReference type="RefSeq" id="WP_346819169.1">
    <property type="nucleotide sequence ID" value="NZ_JBDKWZ010000001.1"/>
</dbReference>
<dbReference type="InterPro" id="IPR024078">
    <property type="entry name" value="LmbE-like_dom_sf"/>
</dbReference>
<evidence type="ECO:0000313" key="2">
    <source>
        <dbReference type="Proteomes" id="UP001403385"/>
    </source>
</evidence>
<reference evidence="1 2" key="1">
    <citation type="submission" date="2024-04" db="EMBL/GenBank/DDBJ databases">
        <title>Novel genus in family Flammeovirgaceae.</title>
        <authorList>
            <person name="Nguyen T.H."/>
            <person name="Vuong T.Q."/>
            <person name="Le H."/>
            <person name="Kim S.-G."/>
        </authorList>
    </citation>
    <scope>NUCLEOTIDE SEQUENCE [LARGE SCALE GENOMIC DNA]</scope>
    <source>
        <strain evidence="1 2">JCM 23209</strain>
    </source>
</reference>
<dbReference type="NCBIfam" id="TIGR04001">
    <property type="entry name" value="thiol_BshB1"/>
    <property type="match status" value="1"/>
</dbReference>
<evidence type="ECO:0000313" key="1">
    <source>
        <dbReference type="EMBL" id="MEN7546381.1"/>
    </source>
</evidence>
<protein>
    <submittedName>
        <fullName evidence="1">Bacillithiol biosynthesis deacetylase BshB1</fullName>
    </submittedName>
</protein>
<dbReference type="Proteomes" id="UP001403385">
    <property type="component" value="Unassembled WGS sequence"/>
</dbReference>
<accession>A0AAW9S6H6</accession>
<sequence>MKLDILVLAAHPDDAELSCSGTLLAHIALGKKVGIIDFTQGEMGTRGSAEIRKQEAEASSKILGVHIRENLQFADAFFKNDREHQLEVIKVIRKYRPEIVLANAPQDRHPDHPKAAALSVEACFYSGLKKLSTQLNGQAQEAWRPKKVYHFIQSDYIEPDFSVDITPYWDKKVESIKAFATQFHTGSAEDKTAQDSTFISTPEFMHFIESRARHWAKPLGVKYAEGFVKTQPIGVKDLFDLL</sequence>
<dbReference type="GO" id="GO:0019213">
    <property type="term" value="F:deacetylase activity"/>
    <property type="evidence" value="ECO:0007669"/>
    <property type="project" value="InterPro"/>
</dbReference>
<gene>
    <name evidence="1" type="primary">bshB1</name>
    <name evidence="1" type="ORF">AAG747_00585</name>
</gene>